<dbReference type="InterPro" id="IPR000742">
    <property type="entry name" value="EGF"/>
</dbReference>
<dbReference type="FunFam" id="2.10.25.10:FF:000029">
    <property type="entry name" value="neurexin-1 isoform X1"/>
    <property type="match status" value="1"/>
</dbReference>
<evidence type="ECO:0000256" key="3">
    <source>
        <dbReference type="ARBA" id="ARBA00022692"/>
    </source>
</evidence>
<organism evidence="11 12">
    <name type="scientific">Plakobranchus ocellatus</name>
    <dbReference type="NCBI Taxonomy" id="259542"/>
    <lineage>
        <taxon>Eukaryota</taxon>
        <taxon>Metazoa</taxon>
        <taxon>Spiralia</taxon>
        <taxon>Lophotrochozoa</taxon>
        <taxon>Mollusca</taxon>
        <taxon>Gastropoda</taxon>
        <taxon>Heterobranchia</taxon>
        <taxon>Euthyneura</taxon>
        <taxon>Panpulmonata</taxon>
        <taxon>Sacoglossa</taxon>
        <taxon>Placobranchoidea</taxon>
        <taxon>Plakobranchidae</taxon>
        <taxon>Plakobranchus</taxon>
    </lineage>
</organism>
<feature type="domain" description="EGF-like" evidence="10">
    <location>
        <begin position="29"/>
        <end position="66"/>
    </location>
</feature>
<dbReference type="PROSITE" id="PS50025">
    <property type="entry name" value="LAM_G_DOMAIN"/>
    <property type="match status" value="1"/>
</dbReference>
<dbReference type="SUPFAM" id="SSF49899">
    <property type="entry name" value="Concanavalin A-like lectins/glucanases"/>
    <property type="match status" value="1"/>
</dbReference>
<dbReference type="EMBL" id="BLXT01006999">
    <property type="protein sequence ID" value="GFO35586.1"/>
    <property type="molecule type" value="Genomic_DNA"/>
</dbReference>
<feature type="domain" description="Laminin G" evidence="9">
    <location>
        <begin position="69"/>
        <end position="216"/>
    </location>
</feature>
<comment type="subcellular location">
    <subcellularLocation>
        <location evidence="1">Membrane</location>
        <topology evidence="1">Single-pass type I membrane protein</topology>
    </subcellularLocation>
</comment>
<keyword evidence="12" id="KW-1185">Reference proteome</keyword>
<keyword evidence="5" id="KW-1133">Transmembrane helix</keyword>
<accession>A0AAV4CUQ1</accession>
<evidence type="ECO:0000256" key="2">
    <source>
        <dbReference type="ARBA" id="ARBA00022536"/>
    </source>
</evidence>
<evidence type="ECO:0000256" key="1">
    <source>
        <dbReference type="ARBA" id="ARBA00004479"/>
    </source>
</evidence>
<keyword evidence="4" id="KW-0677">Repeat</keyword>
<name>A0AAV4CUQ1_9GAST</name>
<dbReference type="InterPro" id="IPR050372">
    <property type="entry name" value="Neurexin-related_CASP"/>
</dbReference>
<dbReference type="Gene3D" id="2.10.25.10">
    <property type="entry name" value="Laminin"/>
    <property type="match status" value="1"/>
</dbReference>
<reference evidence="11 12" key="1">
    <citation type="journal article" date="2021" name="Elife">
        <title>Chloroplast acquisition without the gene transfer in kleptoplastic sea slugs, Plakobranchus ocellatus.</title>
        <authorList>
            <person name="Maeda T."/>
            <person name="Takahashi S."/>
            <person name="Yoshida T."/>
            <person name="Shimamura S."/>
            <person name="Takaki Y."/>
            <person name="Nagai Y."/>
            <person name="Toyoda A."/>
            <person name="Suzuki Y."/>
            <person name="Arimoto A."/>
            <person name="Ishii H."/>
            <person name="Satoh N."/>
            <person name="Nishiyama T."/>
            <person name="Hasebe M."/>
            <person name="Maruyama T."/>
            <person name="Minagawa J."/>
            <person name="Obokata J."/>
            <person name="Shigenobu S."/>
        </authorList>
    </citation>
    <scope>NUCLEOTIDE SEQUENCE [LARGE SCALE GENOMIC DNA]</scope>
</reference>
<dbReference type="CDD" id="cd00110">
    <property type="entry name" value="LamG"/>
    <property type="match status" value="1"/>
</dbReference>
<dbReference type="Gene3D" id="2.60.120.200">
    <property type="match status" value="1"/>
</dbReference>
<dbReference type="Pfam" id="PF00008">
    <property type="entry name" value="EGF"/>
    <property type="match status" value="1"/>
</dbReference>
<evidence type="ECO:0000313" key="12">
    <source>
        <dbReference type="Proteomes" id="UP000735302"/>
    </source>
</evidence>
<protein>
    <submittedName>
        <fullName evidence="11">Neurexin</fullName>
    </submittedName>
</protein>
<proteinExistence type="predicted"/>
<dbReference type="InterPro" id="IPR013320">
    <property type="entry name" value="ConA-like_dom_sf"/>
</dbReference>
<dbReference type="CDD" id="cd00054">
    <property type="entry name" value="EGF_CA"/>
    <property type="match status" value="1"/>
</dbReference>
<dbReference type="InterPro" id="IPR001791">
    <property type="entry name" value="Laminin_G"/>
</dbReference>
<keyword evidence="6" id="KW-0472">Membrane</keyword>
<comment type="caution">
    <text evidence="8">Lacks conserved residue(s) required for the propagation of feature annotation.</text>
</comment>
<dbReference type="SMART" id="SM00181">
    <property type="entry name" value="EGF"/>
    <property type="match status" value="1"/>
</dbReference>
<dbReference type="PROSITE" id="PS50026">
    <property type="entry name" value="EGF_3"/>
    <property type="match status" value="1"/>
</dbReference>
<dbReference type="Proteomes" id="UP000735302">
    <property type="component" value="Unassembled WGS sequence"/>
</dbReference>
<evidence type="ECO:0000256" key="8">
    <source>
        <dbReference type="PROSITE-ProRule" id="PRU00076"/>
    </source>
</evidence>
<dbReference type="Pfam" id="PF02210">
    <property type="entry name" value="Laminin_G_2"/>
    <property type="match status" value="1"/>
</dbReference>
<dbReference type="SMART" id="SM00282">
    <property type="entry name" value="LamG"/>
    <property type="match status" value="1"/>
</dbReference>
<evidence type="ECO:0000313" key="11">
    <source>
        <dbReference type="EMBL" id="GFO35586.1"/>
    </source>
</evidence>
<evidence type="ECO:0000256" key="7">
    <source>
        <dbReference type="ARBA" id="ARBA00023157"/>
    </source>
</evidence>
<dbReference type="GO" id="GO:0016020">
    <property type="term" value="C:membrane"/>
    <property type="evidence" value="ECO:0007669"/>
    <property type="project" value="UniProtKB-SubCell"/>
</dbReference>
<sequence>MLWDIANRGRPLCGLVVSASNVVGYCKQMEPQCSSQPCIHQGKCVEGWNRFTCDCRATGYTGSVCQSAAVTLRFDGTQYLKVSMPQEASTQAEDISLRFRTMHGSGLLFLTSGENGDGLELYLEKGTLFLSVIVGSGAKVLSAGHSLGDDRWHTVIIQRRMDKVKVAIDAQRPMADQIPGNTFSMTTSKILVGLSSTPESDGSFVLLSCVAHSHLL</sequence>
<evidence type="ECO:0000256" key="6">
    <source>
        <dbReference type="ARBA" id="ARBA00023136"/>
    </source>
</evidence>
<dbReference type="PANTHER" id="PTHR15036:SF85">
    <property type="entry name" value="SP2353, ISOFORM A"/>
    <property type="match status" value="1"/>
</dbReference>
<evidence type="ECO:0000259" key="10">
    <source>
        <dbReference type="PROSITE" id="PS50026"/>
    </source>
</evidence>
<keyword evidence="3" id="KW-0812">Transmembrane</keyword>
<dbReference type="PANTHER" id="PTHR15036">
    <property type="entry name" value="PIKACHURIN-LIKE PROTEIN"/>
    <property type="match status" value="1"/>
</dbReference>
<keyword evidence="7" id="KW-1015">Disulfide bond</keyword>
<evidence type="ECO:0000256" key="5">
    <source>
        <dbReference type="ARBA" id="ARBA00022989"/>
    </source>
</evidence>
<dbReference type="AlphaFoldDB" id="A0AAV4CUQ1"/>
<evidence type="ECO:0000256" key="4">
    <source>
        <dbReference type="ARBA" id="ARBA00022737"/>
    </source>
</evidence>
<gene>
    <name evidence="11" type="ORF">PoB_006209100</name>
</gene>
<comment type="caution">
    <text evidence="11">The sequence shown here is derived from an EMBL/GenBank/DDBJ whole genome shotgun (WGS) entry which is preliminary data.</text>
</comment>
<keyword evidence="2 8" id="KW-0245">EGF-like domain</keyword>
<evidence type="ECO:0000259" key="9">
    <source>
        <dbReference type="PROSITE" id="PS50025"/>
    </source>
</evidence>